<dbReference type="Gene3D" id="3.40.50.300">
    <property type="entry name" value="P-loop containing nucleotide triphosphate hydrolases"/>
    <property type="match status" value="1"/>
</dbReference>
<gene>
    <name evidence="2" type="ORF">HHU12_30170</name>
</gene>
<dbReference type="GO" id="GO:0005524">
    <property type="term" value="F:ATP binding"/>
    <property type="evidence" value="ECO:0007669"/>
    <property type="project" value="InterPro"/>
</dbReference>
<accession>A0A7X9XCZ5</accession>
<dbReference type="SUPFAM" id="SSF52540">
    <property type="entry name" value="P-loop containing nucleoside triphosphate hydrolases"/>
    <property type="match status" value="1"/>
</dbReference>
<dbReference type="InterPro" id="IPR003959">
    <property type="entry name" value="ATPase_AAA_core"/>
</dbReference>
<name>A0A7X9XCZ5_9BACT</name>
<organism evidence="2 3">
    <name type="scientific">Flammeovirga aprica JL-4</name>
    <dbReference type="NCBI Taxonomy" id="694437"/>
    <lineage>
        <taxon>Bacteria</taxon>
        <taxon>Pseudomonadati</taxon>
        <taxon>Bacteroidota</taxon>
        <taxon>Cytophagia</taxon>
        <taxon>Cytophagales</taxon>
        <taxon>Flammeovirgaceae</taxon>
        <taxon>Flammeovirga</taxon>
    </lineage>
</organism>
<feature type="domain" description="ATPase AAA-type core" evidence="1">
    <location>
        <begin position="237"/>
        <end position="280"/>
    </location>
</feature>
<dbReference type="GO" id="GO:0016887">
    <property type="term" value="F:ATP hydrolysis activity"/>
    <property type="evidence" value="ECO:0007669"/>
    <property type="project" value="InterPro"/>
</dbReference>
<evidence type="ECO:0000313" key="2">
    <source>
        <dbReference type="EMBL" id="NME72265.1"/>
    </source>
</evidence>
<sequence>MQTIQNKLSIHEEILHERCEILKKVISNLFSKRNYSIDISPLNLSSNLGKLSHNYNLSFEEELLIIFAYASEYHPEYFLEFIEGFKQVNFRTKFGGYLEKEREFFTPTLKTFLMVCLPKKDRTEFLLKVTDKSFVLVKDGILNFNHYSKSNDNLLDRIPKISNNFIEYLLGGTAPRLDHEFDFPATLAKTKLSFDKVILPIETKEELGSLELLLKLKPQLKQRKDLKSFIKTNQIFVFTGSPGTGKSLTATTLGQKYNVPTYTLDISRVVSRYVGDFEKAM</sequence>
<proteinExistence type="predicted"/>
<evidence type="ECO:0000259" key="1">
    <source>
        <dbReference type="Pfam" id="PF00004"/>
    </source>
</evidence>
<keyword evidence="3" id="KW-1185">Reference proteome</keyword>
<evidence type="ECO:0000313" key="3">
    <source>
        <dbReference type="Proteomes" id="UP000576082"/>
    </source>
</evidence>
<protein>
    <submittedName>
        <fullName evidence="2">AAA family ATPase</fullName>
    </submittedName>
</protein>
<dbReference type="RefSeq" id="WP_169660459.1">
    <property type="nucleotide sequence ID" value="NZ_JABANE010000147.1"/>
</dbReference>
<dbReference type="Pfam" id="PF00004">
    <property type="entry name" value="AAA"/>
    <property type="match status" value="1"/>
</dbReference>
<comment type="caution">
    <text evidence="2">The sequence shown here is derived from an EMBL/GenBank/DDBJ whole genome shotgun (WGS) entry which is preliminary data.</text>
</comment>
<dbReference type="InterPro" id="IPR027417">
    <property type="entry name" value="P-loop_NTPase"/>
</dbReference>
<reference evidence="2 3" key="1">
    <citation type="submission" date="2020-04" db="EMBL/GenBank/DDBJ databases">
        <title>Flammeovirga sp. SR4, a novel species isolated from seawater.</title>
        <authorList>
            <person name="Wang X."/>
        </authorList>
    </citation>
    <scope>NUCLEOTIDE SEQUENCE [LARGE SCALE GENOMIC DNA]</scope>
    <source>
        <strain evidence="2 3">ATCC 23126</strain>
    </source>
</reference>
<dbReference type="AlphaFoldDB" id="A0A7X9XCZ5"/>
<dbReference type="EMBL" id="JABANE010000147">
    <property type="protein sequence ID" value="NME72265.1"/>
    <property type="molecule type" value="Genomic_DNA"/>
</dbReference>
<dbReference type="Proteomes" id="UP000576082">
    <property type="component" value="Unassembled WGS sequence"/>
</dbReference>